<feature type="domain" description="ABC-type transport auxiliary lipoprotein component" evidence="2">
    <location>
        <begin position="29"/>
        <end position="179"/>
    </location>
</feature>
<evidence type="ECO:0000313" key="4">
    <source>
        <dbReference type="Proteomes" id="UP001597135"/>
    </source>
</evidence>
<evidence type="ECO:0000313" key="3">
    <source>
        <dbReference type="EMBL" id="MFD1342089.1"/>
    </source>
</evidence>
<sequence>MTRIFSALALAAALAGCGSDARYATITPEPEARIPSLYGTIEVVEVTLPTYAEGEEIYAQDPDGAIVAFGPLWADLPSRAMTLQLASTLDQITGATVAAEPWPFRDFPAAKVDVRVEDMLATSRGTFRLAGQYYVAPEELGRNRSGRFAIEVPLPEDAGAPQIAAARGQATSQLAEQIARSGLR</sequence>
<organism evidence="3 4">
    <name type="scientific">Litorisediminicola beolgyonensis</name>
    <dbReference type="NCBI Taxonomy" id="1173614"/>
    <lineage>
        <taxon>Bacteria</taxon>
        <taxon>Pseudomonadati</taxon>
        <taxon>Pseudomonadota</taxon>
        <taxon>Alphaproteobacteria</taxon>
        <taxon>Rhodobacterales</taxon>
        <taxon>Paracoccaceae</taxon>
        <taxon>Litorisediminicola</taxon>
    </lineage>
</organism>
<accession>A0ABW3ZG40</accession>
<comment type="caution">
    <text evidence="3">The sequence shown here is derived from an EMBL/GenBank/DDBJ whole genome shotgun (WGS) entry which is preliminary data.</text>
</comment>
<dbReference type="PROSITE" id="PS51257">
    <property type="entry name" value="PROKAR_LIPOPROTEIN"/>
    <property type="match status" value="1"/>
</dbReference>
<feature type="signal peptide" evidence="1">
    <location>
        <begin position="1"/>
        <end position="24"/>
    </location>
</feature>
<evidence type="ECO:0000256" key="1">
    <source>
        <dbReference type="SAM" id="SignalP"/>
    </source>
</evidence>
<keyword evidence="4" id="KW-1185">Reference proteome</keyword>
<dbReference type="Gene3D" id="3.40.50.10610">
    <property type="entry name" value="ABC-type transport auxiliary lipoprotein component"/>
    <property type="match status" value="1"/>
</dbReference>
<dbReference type="Proteomes" id="UP001597135">
    <property type="component" value="Unassembled WGS sequence"/>
</dbReference>
<dbReference type="InterPro" id="IPR005586">
    <property type="entry name" value="ABC_trans_aux"/>
</dbReference>
<dbReference type="RefSeq" id="WP_386802152.1">
    <property type="nucleotide sequence ID" value="NZ_JBHTMU010000008.1"/>
</dbReference>
<dbReference type="EMBL" id="JBHTMU010000008">
    <property type="protein sequence ID" value="MFD1342089.1"/>
    <property type="molecule type" value="Genomic_DNA"/>
</dbReference>
<proteinExistence type="predicted"/>
<gene>
    <name evidence="3" type="ORF">ACFQ4E_06635</name>
</gene>
<dbReference type="SUPFAM" id="SSF159594">
    <property type="entry name" value="XCC0632-like"/>
    <property type="match status" value="1"/>
</dbReference>
<feature type="chain" id="PRO_5046282359" evidence="1">
    <location>
        <begin position="25"/>
        <end position="184"/>
    </location>
</feature>
<keyword evidence="1" id="KW-0732">Signal</keyword>
<name>A0ABW3ZG40_9RHOB</name>
<dbReference type="Pfam" id="PF03886">
    <property type="entry name" value="ABC_trans_aux"/>
    <property type="match status" value="1"/>
</dbReference>
<reference evidence="4" key="1">
    <citation type="journal article" date="2019" name="Int. J. Syst. Evol. Microbiol.">
        <title>The Global Catalogue of Microorganisms (GCM) 10K type strain sequencing project: providing services to taxonomists for standard genome sequencing and annotation.</title>
        <authorList>
            <consortium name="The Broad Institute Genomics Platform"/>
            <consortium name="The Broad Institute Genome Sequencing Center for Infectious Disease"/>
            <person name="Wu L."/>
            <person name="Ma J."/>
        </authorList>
    </citation>
    <scope>NUCLEOTIDE SEQUENCE [LARGE SCALE GENOMIC DNA]</scope>
    <source>
        <strain evidence="4">CCUG 62953</strain>
    </source>
</reference>
<evidence type="ECO:0000259" key="2">
    <source>
        <dbReference type="Pfam" id="PF03886"/>
    </source>
</evidence>
<protein>
    <submittedName>
        <fullName evidence="3">Membrane integrity-associated transporter subunit PqiC</fullName>
    </submittedName>
</protein>